<protein>
    <recommendedName>
        <fullName evidence="2">RiboL-PSP-HEPN domain-containing protein</fullName>
    </recommendedName>
</protein>
<accession>A0A0S4V2N6</accession>
<organism evidence="1">
    <name type="scientific">Ralstonia solanacearum</name>
    <name type="common">Pseudomonas solanacearum</name>
    <dbReference type="NCBI Taxonomy" id="305"/>
    <lineage>
        <taxon>Bacteria</taxon>
        <taxon>Pseudomonadati</taxon>
        <taxon>Pseudomonadota</taxon>
        <taxon>Betaproteobacteria</taxon>
        <taxon>Burkholderiales</taxon>
        <taxon>Burkholderiaceae</taxon>
        <taxon>Ralstonia</taxon>
        <taxon>Ralstonia solanacearum species complex</taxon>
    </lineage>
</organism>
<gene>
    <name evidence="1" type="ORF">RUN1985_v1_280165</name>
</gene>
<name>A0A0S4V2N6_RALSL</name>
<proteinExistence type="predicted"/>
<dbReference type="EMBL" id="LN899824">
    <property type="protein sequence ID" value="CUV28850.1"/>
    <property type="molecule type" value="Genomic_DNA"/>
</dbReference>
<reference evidence="1" key="1">
    <citation type="submission" date="2015-10" db="EMBL/GenBank/DDBJ databases">
        <authorList>
            <person name="Gilbert D.G."/>
        </authorList>
    </citation>
    <scope>NUCLEOTIDE SEQUENCE</scope>
    <source>
        <strain evidence="1">Phyl III-seqv23</strain>
    </source>
</reference>
<sequence>MVSTVRALPAKVRPSNAIGIHPKYVQQVVELAFMGVVSAWEEFVERSLVRYVAGAQTTAGYAPIPKFGQANNIQHSYELLSQDTNYDQLKHYLKVSDPRWVRRTADFFFSAHPYTCLQNQADLLKHASCIRNRTAHSSEKCRADFKATAVHFLQPVNGVLSQGFGPGALLLQPVQRHFGQPAIQAGLSHFDAYMNMFDSLANQVVP</sequence>
<evidence type="ECO:0008006" key="2">
    <source>
        <dbReference type="Google" id="ProtNLM"/>
    </source>
</evidence>
<evidence type="ECO:0000313" key="1">
    <source>
        <dbReference type="EMBL" id="CUV28850.1"/>
    </source>
</evidence>
<dbReference type="AlphaFoldDB" id="A0A0S4V2N6"/>